<dbReference type="RefSeq" id="WP_088823622.1">
    <property type="nucleotide sequence ID" value="NZ_FZLN01000002.1"/>
</dbReference>
<keyword evidence="4" id="KW-1185">Reference proteome</keyword>
<dbReference type="Gene3D" id="2.40.128.520">
    <property type="match status" value="1"/>
</dbReference>
<proteinExistence type="predicted"/>
<dbReference type="AlphaFoldDB" id="A0A217EGG4"/>
<dbReference type="OrthoDB" id="9814399at2"/>
<feature type="domain" description="DUF2147" evidence="2">
    <location>
        <begin position="27"/>
        <end position="143"/>
    </location>
</feature>
<name>A0A217EGG4_9GAMM</name>
<dbReference type="PANTHER" id="PTHR36919">
    <property type="entry name" value="BLR1215 PROTEIN"/>
    <property type="match status" value="1"/>
</dbReference>
<keyword evidence="1" id="KW-0732">Signal</keyword>
<evidence type="ECO:0000313" key="4">
    <source>
        <dbReference type="Proteomes" id="UP000243463"/>
    </source>
</evidence>
<organism evidence="3 4">
    <name type="scientific">Acinetobacter apis</name>
    <dbReference type="NCBI Taxonomy" id="1229165"/>
    <lineage>
        <taxon>Bacteria</taxon>
        <taxon>Pseudomonadati</taxon>
        <taxon>Pseudomonadota</taxon>
        <taxon>Gammaproteobacteria</taxon>
        <taxon>Moraxellales</taxon>
        <taxon>Moraxellaceae</taxon>
        <taxon>Acinetobacter</taxon>
    </lineage>
</organism>
<evidence type="ECO:0000313" key="3">
    <source>
        <dbReference type="EMBL" id="SNQ29575.1"/>
    </source>
</evidence>
<dbReference type="PANTHER" id="PTHR36919:SF3">
    <property type="entry name" value="BLL5882 PROTEIN"/>
    <property type="match status" value="1"/>
</dbReference>
<gene>
    <name evidence="3" type="ORF">SAMN05444584_1534</name>
</gene>
<sequence length="145" mass="15646">MKKLLLAFTMLGLATAASAADPLHGTVWKTIDDSTKQAKAQVVFNQQADGTLSANIQRIFGGDAGGICSSCEGKYHNKSLQGVTIVSGLKPIGNNQYEGGEILDPKNGKTYRLKGELTQQNKVLKLRGYLGVALLGRDQVWQRIQ</sequence>
<feature type="signal peptide" evidence="1">
    <location>
        <begin position="1"/>
        <end position="19"/>
    </location>
</feature>
<dbReference type="EMBL" id="FZLN01000002">
    <property type="protein sequence ID" value="SNQ29575.1"/>
    <property type="molecule type" value="Genomic_DNA"/>
</dbReference>
<feature type="chain" id="PRO_5013143647" description="DUF2147 domain-containing protein" evidence="1">
    <location>
        <begin position="20"/>
        <end position="145"/>
    </location>
</feature>
<dbReference type="Proteomes" id="UP000243463">
    <property type="component" value="Unassembled WGS sequence"/>
</dbReference>
<evidence type="ECO:0000259" key="2">
    <source>
        <dbReference type="Pfam" id="PF09917"/>
    </source>
</evidence>
<dbReference type="Pfam" id="PF09917">
    <property type="entry name" value="DUF2147"/>
    <property type="match status" value="1"/>
</dbReference>
<reference evidence="4" key="1">
    <citation type="submission" date="2017-06" db="EMBL/GenBank/DDBJ databases">
        <authorList>
            <person name="Varghese N."/>
            <person name="Submissions S."/>
        </authorList>
    </citation>
    <scope>NUCLEOTIDE SEQUENCE [LARGE SCALE GENOMIC DNA]</scope>
    <source>
        <strain evidence="4">ANC 5114</strain>
    </source>
</reference>
<accession>A0A217EGG4</accession>
<dbReference type="InterPro" id="IPR019223">
    <property type="entry name" value="DUF2147"/>
</dbReference>
<protein>
    <recommendedName>
        <fullName evidence="2">DUF2147 domain-containing protein</fullName>
    </recommendedName>
</protein>
<evidence type="ECO:0000256" key="1">
    <source>
        <dbReference type="SAM" id="SignalP"/>
    </source>
</evidence>